<protein>
    <submittedName>
        <fullName evidence="1">Uncharacterized protein</fullName>
    </submittedName>
</protein>
<organism evidence="1 2">
    <name type="scientific">Flemingia macrophylla</name>
    <dbReference type="NCBI Taxonomy" id="520843"/>
    <lineage>
        <taxon>Eukaryota</taxon>
        <taxon>Viridiplantae</taxon>
        <taxon>Streptophyta</taxon>
        <taxon>Embryophyta</taxon>
        <taxon>Tracheophyta</taxon>
        <taxon>Spermatophyta</taxon>
        <taxon>Magnoliopsida</taxon>
        <taxon>eudicotyledons</taxon>
        <taxon>Gunneridae</taxon>
        <taxon>Pentapetalae</taxon>
        <taxon>rosids</taxon>
        <taxon>fabids</taxon>
        <taxon>Fabales</taxon>
        <taxon>Fabaceae</taxon>
        <taxon>Papilionoideae</taxon>
        <taxon>50 kb inversion clade</taxon>
        <taxon>NPAAA clade</taxon>
        <taxon>indigoferoid/millettioid clade</taxon>
        <taxon>Phaseoleae</taxon>
        <taxon>Flemingia</taxon>
    </lineage>
</organism>
<keyword evidence="2" id="KW-1185">Reference proteome</keyword>
<name>A0ABD1LHH6_9FABA</name>
<dbReference type="Proteomes" id="UP001603857">
    <property type="component" value="Unassembled WGS sequence"/>
</dbReference>
<proteinExistence type="predicted"/>
<dbReference type="EMBL" id="JBGMDY010000009">
    <property type="protein sequence ID" value="KAL2322995.1"/>
    <property type="molecule type" value="Genomic_DNA"/>
</dbReference>
<evidence type="ECO:0000313" key="1">
    <source>
        <dbReference type="EMBL" id="KAL2322995.1"/>
    </source>
</evidence>
<dbReference type="AlphaFoldDB" id="A0ABD1LHH6"/>
<gene>
    <name evidence="1" type="ORF">Fmac_027374</name>
</gene>
<comment type="caution">
    <text evidence="1">The sequence shown here is derived from an EMBL/GenBank/DDBJ whole genome shotgun (WGS) entry which is preliminary data.</text>
</comment>
<reference evidence="1 2" key="1">
    <citation type="submission" date="2024-08" db="EMBL/GenBank/DDBJ databases">
        <title>Insights into the chromosomal genome structure of Flemingia macrophylla.</title>
        <authorList>
            <person name="Ding Y."/>
            <person name="Zhao Y."/>
            <person name="Bi W."/>
            <person name="Wu M."/>
            <person name="Zhao G."/>
            <person name="Gong Y."/>
            <person name="Li W."/>
            <person name="Zhang P."/>
        </authorList>
    </citation>
    <scope>NUCLEOTIDE SEQUENCE [LARGE SCALE GENOMIC DNA]</scope>
    <source>
        <strain evidence="1">DYQJB</strain>
        <tissue evidence="1">Leaf</tissue>
    </source>
</reference>
<sequence>MLMGPWSFSHRRSNLKGISPPLLGTMLCRESKIDEMKELIYIVVGRNFVPRASMYDKFIMSLHREIEIKPNHMNVHGVVNWKLQASENKSERVINRDGRRKAPSKYGLLKRYESLDDEIHEEGEETL</sequence>
<evidence type="ECO:0000313" key="2">
    <source>
        <dbReference type="Proteomes" id="UP001603857"/>
    </source>
</evidence>
<accession>A0ABD1LHH6</accession>